<dbReference type="CDD" id="cd01256">
    <property type="entry name" value="PH_dynamin"/>
    <property type="match status" value="1"/>
</dbReference>
<sequence length="858" mass="96320">MSGNFGMQQLIPIVNKLQDAFVQMGVHMSLDLPQIAVVGGQSAGKSSVLENFVGRDFLPRGSGIVTRRPLILQLIHGNAEYAEFLHCKGKKFTDFNEVRGEIEGETDRITGSNKGISPVPINLRVYSPNVLNLTLIDLPGLTKVPIGDQPIDIEQQIKAMIFQFIRRESCLILAVTPANTDLANSDALKLAKEVDPQGLRTIGVITKLDLMDEGTDARDVLENKLLPLRRGYIGVVNRSQKDIDGRKDISAALAAERKFFLSHPSYRHIADRLGTPYLQRVLNQQLTNHIRDTLPGLRDKLQKQLLTLEKDVEQYKHFRPDDPSIKTKAMLQMIQQLQTDFERTIEGSGSAQINTNELSGGAKINRLFHERFPFEIVKMEFDEKELRREIAFAIRNIHGIRVGLFTPDMAFEAIVKKQIARLKEPSLKCVDLVVQELSNVVRVCTERMSRYPRLREETERIIMSHVRSREQQCKDQLVLLIDCELAYMNTNHEDFIGFANAQNQSENSTKSGHRALGNQVIRKGYMCIHNLGIMKGGSRDYWFVLTSESISWFKDEEEREKKYMLPLDGLKLRDLEQGFMSRRHMFALFNPEGRNVYKDYKQLELSCENQDDVDSWKASFLRAGVYPEKNSEAANGEESSDSSVTSSMDPQLERQVETIRNLVDSYMRIVTKTTRDLVPKTIMMMIINNAKDFINGELLAHLYASGDQSQMMEESPEEALKREEMLRMYHACKESLRIIGDVSMATVSTPVPPPVKNDWLESRLDSNPRLSPPSPGGPRRAAPQQQSSLGQRGAPPPPAGGTGRPAPPLPSRPGGAAPPPPGSRPAPGGGLPAPLIPTRPVSNMPPKLPERPQNGRPF</sequence>
<organism evidence="18 19">
    <name type="scientific">Leptosia nina</name>
    <dbReference type="NCBI Taxonomy" id="320188"/>
    <lineage>
        <taxon>Eukaryota</taxon>
        <taxon>Metazoa</taxon>
        <taxon>Ecdysozoa</taxon>
        <taxon>Arthropoda</taxon>
        <taxon>Hexapoda</taxon>
        <taxon>Insecta</taxon>
        <taxon>Pterygota</taxon>
        <taxon>Neoptera</taxon>
        <taxon>Endopterygota</taxon>
        <taxon>Lepidoptera</taxon>
        <taxon>Glossata</taxon>
        <taxon>Ditrysia</taxon>
        <taxon>Papilionoidea</taxon>
        <taxon>Pieridae</taxon>
        <taxon>Pierinae</taxon>
        <taxon>Leptosia</taxon>
    </lineage>
</organism>
<dbReference type="Pfam" id="PF00169">
    <property type="entry name" value="PH"/>
    <property type="match status" value="1"/>
</dbReference>
<keyword evidence="7" id="KW-0378">Hydrolase</keyword>
<dbReference type="SUPFAM" id="SSF50729">
    <property type="entry name" value="PH domain-like"/>
    <property type="match status" value="1"/>
</dbReference>
<dbReference type="FunFam" id="2.30.29.30:FF:000370">
    <property type="entry name" value="Dynamin, putative"/>
    <property type="match status" value="1"/>
</dbReference>
<evidence type="ECO:0000256" key="8">
    <source>
        <dbReference type="ARBA" id="ARBA00023134"/>
    </source>
</evidence>
<evidence type="ECO:0000256" key="7">
    <source>
        <dbReference type="ARBA" id="ARBA00022801"/>
    </source>
</evidence>
<dbReference type="AlphaFoldDB" id="A0AAV1JIN0"/>
<dbReference type="GO" id="GO:0012501">
    <property type="term" value="P:programmed cell death"/>
    <property type="evidence" value="ECO:0007669"/>
    <property type="project" value="UniProtKB-ARBA"/>
</dbReference>
<evidence type="ECO:0000256" key="10">
    <source>
        <dbReference type="ARBA" id="ARBA00023212"/>
    </source>
</evidence>
<keyword evidence="4" id="KW-0254">Endocytosis</keyword>
<feature type="domain" description="PH" evidence="15">
    <location>
        <begin position="519"/>
        <end position="625"/>
    </location>
</feature>
<comment type="similarity">
    <text evidence="13">Belongs to the TRAFAC class dynamin-like GTPase superfamily. Dynamin/Fzo/YdjA family.</text>
</comment>
<dbReference type="GO" id="GO:0003924">
    <property type="term" value="F:GTPase activity"/>
    <property type="evidence" value="ECO:0007669"/>
    <property type="project" value="InterPro"/>
</dbReference>
<evidence type="ECO:0000256" key="14">
    <source>
        <dbReference type="SAM" id="MobiDB-lite"/>
    </source>
</evidence>
<evidence type="ECO:0000256" key="6">
    <source>
        <dbReference type="ARBA" id="ARBA00022741"/>
    </source>
</evidence>
<evidence type="ECO:0000256" key="1">
    <source>
        <dbReference type="ARBA" id="ARBA00004245"/>
    </source>
</evidence>
<comment type="caution">
    <text evidence="18">The sequence shown here is derived from an EMBL/GenBank/DDBJ whole genome shotgun (WGS) entry which is preliminary data.</text>
</comment>
<dbReference type="GO" id="GO:0098793">
    <property type="term" value="C:presynapse"/>
    <property type="evidence" value="ECO:0007669"/>
    <property type="project" value="GOC"/>
</dbReference>
<evidence type="ECO:0000256" key="3">
    <source>
        <dbReference type="ARBA" id="ARBA00022490"/>
    </source>
</evidence>
<evidence type="ECO:0000313" key="18">
    <source>
        <dbReference type="EMBL" id="CAK1548245.1"/>
    </source>
</evidence>
<evidence type="ECO:0000256" key="2">
    <source>
        <dbReference type="ARBA" id="ARBA00011980"/>
    </source>
</evidence>
<dbReference type="GO" id="GO:0005737">
    <property type="term" value="C:cytoplasm"/>
    <property type="evidence" value="ECO:0007669"/>
    <property type="project" value="UniProtKB-ARBA"/>
</dbReference>
<dbReference type="InterPro" id="IPR003130">
    <property type="entry name" value="GED"/>
</dbReference>
<dbReference type="Pfam" id="PF02212">
    <property type="entry name" value="GED"/>
    <property type="match status" value="1"/>
</dbReference>
<evidence type="ECO:0000259" key="15">
    <source>
        <dbReference type="PROSITE" id="PS50003"/>
    </source>
</evidence>
<dbReference type="GO" id="GO:0008017">
    <property type="term" value="F:microtubule binding"/>
    <property type="evidence" value="ECO:0007669"/>
    <property type="project" value="TreeGrafter"/>
</dbReference>
<dbReference type="SMART" id="SM00053">
    <property type="entry name" value="DYNc"/>
    <property type="match status" value="1"/>
</dbReference>
<dbReference type="PROSITE" id="PS00410">
    <property type="entry name" value="G_DYNAMIN_1"/>
    <property type="match status" value="1"/>
</dbReference>
<evidence type="ECO:0000256" key="4">
    <source>
        <dbReference type="ARBA" id="ARBA00022583"/>
    </source>
</evidence>
<dbReference type="CDD" id="cd08771">
    <property type="entry name" value="DLP_1"/>
    <property type="match status" value="1"/>
</dbReference>
<dbReference type="FunFam" id="1.20.120.1240:FF:000008">
    <property type="entry name" value="dynamin-3 isoform X1"/>
    <property type="match status" value="1"/>
</dbReference>
<evidence type="ECO:0000256" key="13">
    <source>
        <dbReference type="RuleBase" id="RU003932"/>
    </source>
</evidence>
<dbReference type="InterPro" id="IPR030381">
    <property type="entry name" value="G_DYNAMIN_dom"/>
</dbReference>
<dbReference type="EMBL" id="CAVLEF010000010">
    <property type="protein sequence ID" value="CAK1548245.1"/>
    <property type="molecule type" value="Genomic_DNA"/>
</dbReference>
<dbReference type="InterPro" id="IPR001401">
    <property type="entry name" value="Dynamin_GTPase"/>
</dbReference>
<dbReference type="GO" id="GO:0005886">
    <property type="term" value="C:plasma membrane"/>
    <property type="evidence" value="ECO:0007669"/>
    <property type="project" value="TreeGrafter"/>
</dbReference>
<dbReference type="PANTHER" id="PTHR11566">
    <property type="entry name" value="DYNAMIN"/>
    <property type="match status" value="1"/>
</dbReference>
<dbReference type="InterPro" id="IPR027417">
    <property type="entry name" value="P-loop_NTPase"/>
</dbReference>
<dbReference type="EC" id="3.6.5.5" evidence="2"/>
<dbReference type="SMART" id="SM00233">
    <property type="entry name" value="PH"/>
    <property type="match status" value="1"/>
</dbReference>
<dbReference type="PROSITE" id="PS51718">
    <property type="entry name" value="G_DYNAMIN_2"/>
    <property type="match status" value="1"/>
</dbReference>
<dbReference type="Gene3D" id="3.40.50.300">
    <property type="entry name" value="P-loop containing nucleotide triphosphate hydrolases"/>
    <property type="match status" value="1"/>
</dbReference>
<evidence type="ECO:0000256" key="11">
    <source>
        <dbReference type="ARBA" id="ARBA00048040"/>
    </source>
</evidence>
<protein>
    <recommendedName>
        <fullName evidence="12">Dynamin</fullName>
        <ecNumber evidence="2">3.6.5.5</ecNumber>
    </recommendedName>
</protein>
<dbReference type="SUPFAM" id="SSF52540">
    <property type="entry name" value="P-loop containing nucleoside triphosphate hydrolases"/>
    <property type="match status" value="1"/>
</dbReference>
<comment type="catalytic activity">
    <reaction evidence="11">
        <text>GTP + H2O = GDP + phosphate + H(+)</text>
        <dbReference type="Rhea" id="RHEA:19669"/>
        <dbReference type="ChEBI" id="CHEBI:15377"/>
        <dbReference type="ChEBI" id="CHEBI:15378"/>
        <dbReference type="ChEBI" id="CHEBI:37565"/>
        <dbReference type="ChEBI" id="CHEBI:43474"/>
        <dbReference type="ChEBI" id="CHEBI:58189"/>
        <dbReference type="EC" id="3.6.5.5"/>
    </reaction>
</comment>
<dbReference type="Proteomes" id="UP001497472">
    <property type="component" value="Unassembled WGS sequence"/>
</dbReference>
<evidence type="ECO:0000256" key="12">
    <source>
        <dbReference type="ARBA" id="ARBA00067339"/>
    </source>
</evidence>
<reference evidence="18 19" key="1">
    <citation type="submission" date="2023-11" db="EMBL/GenBank/DDBJ databases">
        <authorList>
            <person name="Okamura Y."/>
        </authorList>
    </citation>
    <scope>NUCLEOTIDE SEQUENCE [LARGE SCALE GENOMIC DNA]</scope>
</reference>
<dbReference type="InterPro" id="IPR022812">
    <property type="entry name" value="Dynamin"/>
</dbReference>
<dbReference type="InterPro" id="IPR045063">
    <property type="entry name" value="Dynamin_N"/>
</dbReference>
<keyword evidence="5" id="KW-0493">Microtubule</keyword>
<feature type="region of interest" description="Disordered" evidence="14">
    <location>
        <begin position="629"/>
        <end position="651"/>
    </location>
</feature>
<dbReference type="GO" id="GO:0005819">
    <property type="term" value="C:spindle"/>
    <property type="evidence" value="ECO:0007669"/>
    <property type="project" value="UniProtKB-ARBA"/>
</dbReference>
<dbReference type="PROSITE" id="PS51388">
    <property type="entry name" value="GED"/>
    <property type="match status" value="1"/>
</dbReference>
<feature type="compositionally biased region" description="Pro residues" evidence="14">
    <location>
        <begin position="794"/>
        <end position="824"/>
    </location>
</feature>
<dbReference type="PANTHER" id="PTHR11566:SF212">
    <property type="entry name" value="DYNAMIN"/>
    <property type="match status" value="1"/>
</dbReference>
<keyword evidence="8 13" id="KW-0342">GTP-binding</keyword>
<dbReference type="GO" id="GO:0031623">
    <property type="term" value="P:receptor internalization"/>
    <property type="evidence" value="ECO:0007669"/>
    <property type="project" value="TreeGrafter"/>
</dbReference>
<dbReference type="InterPro" id="IPR001849">
    <property type="entry name" value="PH_domain"/>
</dbReference>
<feature type="region of interest" description="Disordered" evidence="14">
    <location>
        <begin position="746"/>
        <end position="858"/>
    </location>
</feature>
<evidence type="ECO:0000259" key="17">
    <source>
        <dbReference type="PROSITE" id="PS51718"/>
    </source>
</evidence>
<proteinExistence type="inferred from homology"/>
<dbReference type="InterPro" id="IPR020850">
    <property type="entry name" value="GED_dom"/>
</dbReference>
<evidence type="ECO:0000256" key="9">
    <source>
        <dbReference type="ARBA" id="ARBA00023175"/>
    </source>
</evidence>
<dbReference type="GO" id="GO:0005525">
    <property type="term" value="F:GTP binding"/>
    <property type="evidence" value="ECO:0007669"/>
    <property type="project" value="UniProtKB-KW"/>
</dbReference>
<dbReference type="PRINTS" id="PR00195">
    <property type="entry name" value="DYNAMIN"/>
</dbReference>
<accession>A0AAV1JIN0</accession>
<evidence type="ECO:0000256" key="5">
    <source>
        <dbReference type="ARBA" id="ARBA00022701"/>
    </source>
</evidence>
<dbReference type="Pfam" id="PF00350">
    <property type="entry name" value="Dynamin_N"/>
    <property type="match status" value="1"/>
</dbReference>
<dbReference type="Gene3D" id="1.20.120.1240">
    <property type="entry name" value="Dynamin, middle domain"/>
    <property type="match status" value="2"/>
</dbReference>
<comment type="subcellular location">
    <subcellularLocation>
        <location evidence="1">Cytoplasm</location>
        <location evidence="1">Cytoskeleton</location>
    </subcellularLocation>
</comment>
<gene>
    <name evidence="18" type="ORF">LNINA_LOCUS7659</name>
</gene>
<dbReference type="Pfam" id="PF01031">
    <property type="entry name" value="Dynamin_M"/>
    <property type="match status" value="1"/>
</dbReference>
<feature type="domain" description="GED" evidence="16">
    <location>
        <begin position="656"/>
        <end position="747"/>
    </location>
</feature>
<dbReference type="GO" id="GO:0016185">
    <property type="term" value="P:synaptic vesicle budding from presynaptic endocytic zone membrane"/>
    <property type="evidence" value="ECO:0007669"/>
    <property type="project" value="TreeGrafter"/>
</dbReference>
<keyword evidence="19" id="KW-1185">Reference proteome</keyword>
<keyword evidence="3" id="KW-0963">Cytoplasm</keyword>
<feature type="domain" description="Dynamin-type G" evidence="17">
    <location>
        <begin position="29"/>
        <end position="295"/>
    </location>
</feature>
<evidence type="ECO:0000259" key="16">
    <source>
        <dbReference type="PROSITE" id="PS51388"/>
    </source>
</evidence>
<dbReference type="InterPro" id="IPR000375">
    <property type="entry name" value="Dynamin_stalk"/>
</dbReference>
<dbReference type="FunFam" id="3.40.50.300:FF:000045">
    <property type="entry name" value="dynamin-1 isoform X2"/>
    <property type="match status" value="1"/>
</dbReference>
<evidence type="ECO:0000313" key="19">
    <source>
        <dbReference type="Proteomes" id="UP001497472"/>
    </source>
</evidence>
<name>A0AAV1JIN0_9NEOP</name>
<dbReference type="GO" id="GO:0005874">
    <property type="term" value="C:microtubule"/>
    <property type="evidence" value="ECO:0007669"/>
    <property type="project" value="UniProtKB-KW"/>
</dbReference>
<dbReference type="InterPro" id="IPR019762">
    <property type="entry name" value="Dynamin_GTPase_CS"/>
</dbReference>
<dbReference type="PROSITE" id="PS50003">
    <property type="entry name" value="PH_DOMAIN"/>
    <property type="match status" value="1"/>
</dbReference>
<keyword evidence="10" id="KW-0206">Cytoskeleton</keyword>
<keyword evidence="6 13" id="KW-0547">Nucleotide-binding</keyword>
<keyword evidence="9" id="KW-0505">Motor protein</keyword>
<dbReference type="SMART" id="SM00302">
    <property type="entry name" value="GED"/>
    <property type="match status" value="1"/>
</dbReference>